<evidence type="ECO:0000313" key="2">
    <source>
        <dbReference type="EMBL" id="CBQ72282.1"/>
    </source>
</evidence>
<feature type="non-terminal residue" evidence="2">
    <location>
        <position position="107"/>
    </location>
</feature>
<reference evidence="2 3" key="1">
    <citation type="journal article" date="2010" name="Science">
        <title>Pathogenicity determinants in smut fungi revealed by genome comparison.</title>
        <authorList>
            <person name="Schirawski J."/>
            <person name="Mannhaupt G."/>
            <person name="Muench K."/>
            <person name="Brefort T."/>
            <person name="Schipper K."/>
            <person name="Doehlemann G."/>
            <person name="Di Stasio M."/>
            <person name="Roessel N."/>
            <person name="Mendoza-Mendoza A."/>
            <person name="Pester D."/>
            <person name="Mueller O."/>
            <person name="Winterberg B."/>
            <person name="Meyer E."/>
            <person name="Ghareeb H."/>
            <person name="Wollenberg T."/>
            <person name="Muensterkoetter M."/>
            <person name="Wong P."/>
            <person name="Walter M."/>
            <person name="Stukenbrock E."/>
            <person name="Gueldener U."/>
            <person name="Kahmann R."/>
        </authorList>
    </citation>
    <scope>NUCLEOTIDE SEQUENCE [LARGE SCALE GENOMIC DNA]</scope>
    <source>
        <strain evidence="3">SRZ2</strain>
    </source>
</reference>
<dbReference type="EMBL" id="FQ311460">
    <property type="protein sequence ID" value="CBQ72282.1"/>
    <property type="molecule type" value="Genomic_DNA"/>
</dbReference>
<proteinExistence type="predicted"/>
<evidence type="ECO:0000256" key="1">
    <source>
        <dbReference type="SAM" id="MobiDB-lite"/>
    </source>
</evidence>
<feature type="region of interest" description="Disordered" evidence="1">
    <location>
        <begin position="43"/>
        <end position="62"/>
    </location>
</feature>
<gene>
    <name evidence="2" type="ORF">sr06041</name>
</gene>
<organism evidence="2 3">
    <name type="scientific">Sporisorium reilianum (strain SRZ2)</name>
    <name type="common">Maize head smut fungus</name>
    <dbReference type="NCBI Taxonomy" id="999809"/>
    <lineage>
        <taxon>Eukaryota</taxon>
        <taxon>Fungi</taxon>
        <taxon>Dikarya</taxon>
        <taxon>Basidiomycota</taxon>
        <taxon>Ustilaginomycotina</taxon>
        <taxon>Ustilaginomycetes</taxon>
        <taxon>Ustilaginales</taxon>
        <taxon>Ustilaginaceae</taxon>
        <taxon>Sporisorium</taxon>
    </lineage>
</organism>
<accession>E6ZYH5</accession>
<sequence length="107" mass="12246">MYSKARKVMTGAAASKVFKDVGIDAVLCRETVLRRMPTWLWETTPPPTVLQPEDTPTPTTSEEAKRLMALLFASQRQQAEQQAHSERKQCMLARKLEKVVDRLFNQQ</sequence>
<dbReference type="Proteomes" id="UP000008867">
    <property type="component" value="Unplaced contigs"/>
</dbReference>
<feature type="compositionally biased region" description="Low complexity" evidence="1">
    <location>
        <begin position="52"/>
        <end position="61"/>
    </location>
</feature>
<protein>
    <submittedName>
        <fullName evidence="2">Uncharacterized protein</fullName>
    </submittedName>
</protein>
<evidence type="ECO:0000313" key="3">
    <source>
        <dbReference type="Proteomes" id="UP000008867"/>
    </source>
</evidence>
<name>E6ZYH5_SPORE</name>
<dbReference type="VEuPathDB" id="FungiDB:sr06041"/>
<dbReference type="HOGENOM" id="CLU_2216290_0_0_1"/>
<dbReference type="AlphaFoldDB" id="E6ZYH5"/>
<keyword evidence="3" id="KW-1185">Reference proteome</keyword>